<dbReference type="Proteomes" id="UP000253606">
    <property type="component" value="Chromosome"/>
</dbReference>
<evidence type="ECO:0000313" key="2">
    <source>
        <dbReference type="EMBL" id="AXC10045.1"/>
    </source>
</evidence>
<protein>
    <submittedName>
        <fullName evidence="2">Chromosome (Plasmid) partitioning protein ParB</fullName>
    </submittedName>
</protein>
<feature type="domain" description="ParB/Spo0J HTH" evidence="1">
    <location>
        <begin position="10"/>
        <end position="77"/>
    </location>
</feature>
<dbReference type="RefSeq" id="WP_236657191.1">
    <property type="nucleotide sequence ID" value="NZ_CP030840.1"/>
</dbReference>
<dbReference type="InterPro" id="IPR041468">
    <property type="entry name" value="HTH_ParB/Spo0J"/>
</dbReference>
<sequence length="161" mass="17823">MLDLPGYDVAALVEKSGKSVSHIYARLSLLQLIPAVAEAFQQERITASHAALIARLPQEHQADAFDNCWRKDWQDKEAHLLPAKHLSAWIQTNFYLNLADAPFDREDPTLNPTAGACVTCPRRSGFDTSLFADVRGDQCKLCGIMATASIFRWLVTAARPA</sequence>
<name>A0A2Z5FUL0_9BACT</name>
<gene>
    <name evidence="2" type="ORF">ACPOL_0678</name>
</gene>
<dbReference type="EMBL" id="CP030840">
    <property type="protein sequence ID" value="AXC10045.1"/>
    <property type="molecule type" value="Genomic_DNA"/>
</dbReference>
<evidence type="ECO:0000259" key="1">
    <source>
        <dbReference type="Pfam" id="PF17762"/>
    </source>
</evidence>
<keyword evidence="3" id="KW-1185">Reference proteome</keyword>
<organism evidence="2 3">
    <name type="scientific">Acidisarcina polymorpha</name>
    <dbReference type="NCBI Taxonomy" id="2211140"/>
    <lineage>
        <taxon>Bacteria</taxon>
        <taxon>Pseudomonadati</taxon>
        <taxon>Acidobacteriota</taxon>
        <taxon>Terriglobia</taxon>
        <taxon>Terriglobales</taxon>
        <taxon>Acidobacteriaceae</taxon>
        <taxon>Acidisarcina</taxon>
    </lineage>
</organism>
<evidence type="ECO:0000313" key="3">
    <source>
        <dbReference type="Proteomes" id="UP000253606"/>
    </source>
</evidence>
<reference evidence="2 3" key="1">
    <citation type="journal article" date="2018" name="Front. Microbiol.">
        <title>Hydrolytic Capabilities as a Key to Environmental Success: Chitinolytic and Cellulolytic Acidobacteria From Acidic Sub-arctic Soils and Boreal Peatlands.</title>
        <authorList>
            <person name="Belova S.E."/>
            <person name="Ravin N.V."/>
            <person name="Pankratov T.A."/>
            <person name="Rakitin A.L."/>
            <person name="Ivanova A.A."/>
            <person name="Beletsky A.V."/>
            <person name="Mardanov A.V."/>
            <person name="Sinninghe Damste J.S."/>
            <person name="Dedysh S.N."/>
        </authorList>
    </citation>
    <scope>NUCLEOTIDE SEQUENCE [LARGE SCALE GENOMIC DNA]</scope>
    <source>
        <strain evidence="2 3">SBC82</strain>
    </source>
</reference>
<proteinExistence type="predicted"/>
<accession>A0A2Z5FUL0</accession>
<dbReference type="Gene3D" id="1.10.10.2830">
    <property type="match status" value="1"/>
</dbReference>
<dbReference type="AlphaFoldDB" id="A0A2Z5FUL0"/>
<dbReference type="Pfam" id="PF17762">
    <property type="entry name" value="HTH_ParB"/>
    <property type="match status" value="1"/>
</dbReference>
<dbReference type="KEGG" id="abas:ACPOL_0678"/>
<dbReference type="SUPFAM" id="SSF109709">
    <property type="entry name" value="KorB DNA-binding domain-like"/>
    <property type="match status" value="1"/>
</dbReference>